<dbReference type="GO" id="GO:0005509">
    <property type="term" value="F:calcium ion binding"/>
    <property type="evidence" value="ECO:0007669"/>
    <property type="project" value="InterPro"/>
</dbReference>
<keyword evidence="4" id="KW-0472">Membrane</keyword>
<dbReference type="PANTHER" id="PTHR23064">
    <property type="entry name" value="TROPONIN"/>
    <property type="match status" value="1"/>
</dbReference>
<evidence type="ECO:0000256" key="1">
    <source>
        <dbReference type="ARBA" id="ARBA00022737"/>
    </source>
</evidence>
<evidence type="ECO:0000256" key="4">
    <source>
        <dbReference type="SAM" id="Phobius"/>
    </source>
</evidence>
<evidence type="ECO:0000313" key="7">
    <source>
        <dbReference type="EMBL" id="ETO76436.1"/>
    </source>
</evidence>
<keyword evidence="4" id="KW-0812">Transmembrane</keyword>
<dbReference type="AlphaFoldDB" id="A0A081AC25"/>
<dbReference type="InterPro" id="IPR002048">
    <property type="entry name" value="EF_hand_dom"/>
</dbReference>
<comment type="caution">
    <text evidence="7">The sequence shown here is derived from an EMBL/GenBank/DDBJ whole genome shotgun (WGS) entry which is preliminary data.</text>
</comment>
<dbReference type="PROSITE" id="PS50222">
    <property type="entry name" value="EF_HAND_2"/>
    <property type="match status" value="3"/>
</dbReference>
<feature type="transmembrane region" description="Helical" evidence="4">
    <location>
        <begin position="52"/>
        <end position="70"/>
    </location>
</feature>
<dbReference type="Pfam" id="PF13499">
    <property type="entry name" value="EF-hand_7"/>
    <property type="match status" value="1"/>
</dbReference>
<dbReference type="SMART" id="SM00054">
    <property type="entry name" value="EFh"/>
    <property type="match status" value="3"/>
</dbReference>
<feature type="transmembrane region" description="Helical" evidence="4">
    <location>
        <begin position="269"/>
        <end position="290"/>
    </location>
</feature>
<dbReference type="CDD" id="cd00051">
    <property type="entry name" value="EFh"/>
    <property type="match status" value="1"/>
</dbReference>
<evidence type="ECO:0000313" key="8">
    <source>
        <dbReference type="Proteomes" id="UP000028582"/>
    </source>
</evidence>
<reference evidence="7 8" key="1">
    <citation type="submission" date="2013-11" db="EMBL/GenBank/DDBJ databases">
        <title>The Genome Sequence of Phytophthora parasitica P1976.</title>
        <authorList>
            <consortium name="The Broad Institute Genomics Platform"/>
            <person name="Russ C."/>
            <person name="Tyler B."/>
            <person name="Panabieres F."/>
            <person name="Shan W."/>
            <person name="Tripathy S."/>
            <person name="Grunwald N."/>
            <person name="Machado M."/>
            <person name="Johnson C.S."/>
            <person name="Walker B."/>
            <person name="Young S."/>
            <person name="Zeng Q."/>
            <person name="Gargeya S."/>
            <person name="Fitzgerald M."/>
            <person name="Haas B."/>
            <person name="Abouelleil A."/>
            <person name="Allen A.W."/>
            <person name="Alvarado L."/>
            <person name="Arachchi H.M."/>
            <person name="Berlin A.M."/>
            <person name="Chapman S.B."/>
            <person name="Gainer-Dewar J."/>
            <person name="Goldberg J."/>
            <person name="Griggs A."/>
            <person name="Gujja S."/>
            <person name="Hansen M."/>
            <person name="Howarth C."/>
            <person name="Imamovic A."/>
            <person name="Ireland A."/>
            <person name="Larimer J."/>
            <person name="McCowan C."/>
            <person name="Murphy C."/>
            <person name="Pearson M."/>
            <person name="Poon T.W."/>
            <person name="Priest M."/>
            <person name="Roberts A."/>
            <person name="Saif S."/>
            <person name="Shea T."/>
            <person name="Sisk P."/>
            <person name="Sykes S."/>
            <person name="Wortman J."/>
            <person name="Nusbaum C."/>
            <person name="Birren B."/>
        </authorList>
    </citation>
    <scope>NUCLEOTIDE SEQUENCE [LARGE SCALE GENOMIC DNA]</scope>
    <source>
        <strain evidence="7 8">P1976</strain>
    </source>
</reference>
<keyword evidence="5" id="KW-0732">Signal</keyword>
<dbReference type="Pfam" id="PF13202">
    <property type="entry name" value="EF-hand_5"/>
    <property type="match status" value="1"/>
</dbReference>
<dbReference type="Gene3D" id="1.10.238.10">
    <property type="entry name" value="EF-hand"/>
    <property type="match status" value="1"/>
</dbReference>
<dbReference type="InterPro" id="IPR052591">
    <property type="entry name" value="CML21-like"/>
</dbReference>
<feature type="domain" description="EF-hand" evidence="6">
    <location>
        <begin position="576"/>
        <end position="611"/>
    </location>
</feature>
<protein>
    <recommendedName>
        <fullName evidence="6">EF-hand domain-containing protein</fullName>
    </recommendedName>
</protein>
<dbReference type="EMBL" id="ANJA01001539">
    <property type="protein sequence ID" value="ETO76436.1"/>
    <property type="molecule type" value="Genomic_DNA"/>
</dbReference>
<keyword evidence="1" id="KW-0677">Repeat</keyword>
<feature type="compositionally biased region" description="Polar residues" evidence="3">
    <location>
        <begin position="551"/>
        <end position="562"/>
    </location>
</feature>
<dbReference type="SUPFAM" id="SSF47473">
    <property type="entry name" value="EF-hand"/>
    <property type="match status" value="1"/>
</dbReference>
<feature type="transmembrane region" description="Helical" evidence="4">
    <location>
        <begin position="296"/>
        <end position="313"/>
    </location>
</feature>
<dbReference type="PROSITE" id="PS00018">
    <property type="entry name" value="EF_HAND_1"/>
    <property type="match status" value="2"/>
</dbReference>
<feature type="domain" description="EF-hand" evidence="6">
    <location>
        <begin position="703"/>
        <end position="737"/>
    </location>
</feature>
<feature type="chain" id="PRO_5001753981" description="EF-hand domain-containing protein" evidence="5">
    <location>
        <begin position="29"/>
        <end position="737"/>
    </location>
</feature>
<proteinExistence type="predicted"/>
<keyword evidence="2" id="KW-0106">Calcium</keyword>
<evidence type="ECO:0000256" key="2">
    <source>
        <dbReference type="ARBA" id="ARBA00022837"/>
    </source>
</evidence>
<evidence type="ECO:0000256" key="5">
    <source>
        <dbReference type="SAM" id="SignalP"/>
    </source>
</evidence>
<organism evidence="7 8">
    <name type="scientific">Phytophthora nicotianae P1976</name>
    <dbReference type="NCBI Taxonomy" id="1317066"/>
    <lineage>
        <taxon>Eukaryota</taxon>
        <taxon>Sar</taxon>
        <taxon>Stramenopiles</taxon>
        <taxon>Oomycota</taxon>
        <taxon>Peronosporomycetes</taxon>
        <taxon>Peronosporales</taxon>
        <taxon>Peronosporaceae</taxon>
        <taxon>Phytophthora</taxon>
    </lineage>
</organism>
<dbReference type="FunFam" id="1.10.238.10:FF:000003">
    <property type="entry name" value="Calmodulin A"/>
    <property type="match status" value="1"/>
</dbReference>
<feature type="transmembrane region" description="Helical" evidence="4">
    <location>
        <begin position="130"/>
        <end position="153"/>
    </location>
</feature>
<feature type="transmembrane region" description="Helical" evidence="4">
    <location>
        <begin position="449"/>
        <end position="468"/>
    </location>
</feature>
<keyword evidence="4" id="KW-1133">Transmembrane helix</keyword>
<dbReference type="InterPro" id="IPR011992">
    <property type="entry name" value="EF-hand-dom_pair"/>
</dbReference>
<sequence>MTRRTHGLLWSLVLLWVLIFVHVVTVNASEETKDYTKHVEQETEADSGRITLVAAVTVTILIAVSIFFEVGTEMLYKTTDEANIPFLKSVFNELTTLGFIGLLLFVVSQLEMMPRLSSTLFGDDEELKEIIERLHMTLFLFVVIFLVLCLALVRFGTRVQHEWFEFEKSAVDIPSVLSEYVIATEPSQSWLGRLSWTRSAAARKAEREMAYLSLRQRFMDYRSNHPDEEIARQLARDFQLQGEDCRFPFHSYLKIISGEVMGRLIEIDMATWIALDVILVVLLVCCWAAGPDGEVAILTVSGFLLIALNDFVYRRVHAMRELLTPSRLQNDAERVRRDTEWRALHELPPLAIIQTNNTWLLEGQTSSNGMVDDGQDLIPAYLKQLPHEGREMSTKELEKYQRSLILGGGRGDGVKFALFSTRLVFLLTALHFSVFLLRELKHIKELYGGSQVLVTVLYLLFLTPTFTVPSMSARIAREGLLAFNVEHMKNTRTIVLVARLLRARQTLRTLRFVAEMKIHLRESSRFHNTEGIVKLLATAKNFKFPQRFTAKDTTNSSNSSRYASREKRGDAYHREMRRREIHTVFCLFDVDGSGTVSRGELASLLLAITHDLDENQLNRLMLDLMIVGNSSEGGDSSRSLSLDTPQEVTFEAFHNWCSTRIQESALSKEGIVEEIFGMINADGSGAISVDEFVSIFETLGEVLDHEDVRELVYQMDRNGDGKIDIEEFRHMMQKHVI</sequence>
<feature type="signal peptide" evidence="5">
    <location>
        <begin position="1"/>
        <end position="28"/>
    </location>
</feature>
<evidence type="ECO:0000256" key="3">
    <source>
        <dbReference type="SAM" id="MobiDB-lite"/>
    </source>
</evidence>
<feature type="region of interest" description="Disordered" evidence="3">
    <location>
        <begin position="550"/>
        <end position="571"/>
    </location>
</feature>
<dbReference type="InterPro" id="IPR018247">
    <property type="entry name" value="EF_Hand_1_Ca_BS"/>
</dbReference>
<accession>A0A081AC25</accession>
<dbReference type="OrthoDB" id="6081786at2759"/>
<name>A0A081AC25_PHYNI</name>
<gene>
    <name evidence="7" type="ORF">F444_08154</name>
</gene>
<feature type="transmembrane region" description="Helical" evidence="4">
    <location>
        <begin position="90"/>
        <end position="110"/>
    </location>
</feature>
<evidence type="ECO:0000259" key="6">
    <source>
        <dbReference type="PROSITE" id="PS50222"/>
    </source>
</evidence>
<feature type="domain" description="EF-hand" evidence="6">
    <location>
        <begin position="667"/>
        <end position="702"/>
    </location>
</feature>
<dbReference type="Proteomes" id="UP000028582">
    <property type="component" value="Unassembled WGS sequence"/>
</dbReference>